<proteinExistence type="predicted"/>
<gene>
    <name evidence="2" type="ORF">Tci_488083</name>
</gene>
<feature type="region of interest" description="Disordered" evidence="1">
    <location>
        <begin position="1"/>
        <end position="45"/>
    </location>
</feature>
<accession>A0A699IB55</accession>
<evidence type="ECO:0000256" key="1">
    <source>
        <dbReference type="SAM" id="MobiDB-lite"/>
    </source>
</evidence>
<sequence length="70" mass="7401">AEVEEDDWERAHFRDGKISSGRKKSQGSNIGDSDNTRDKGKTVGGAIGAYGGIDKSIEGSEEVFLGEAGK</sequence>
<reference evidence="2" key="1">
    <citation type="journal article" date="2019" name="Sci. Rep.">
        <title>Draft genome of Tanacetum cinerariifolium, the natural source of mosquito coil.</title>
        <authorList>
            <person name="Yamashiro T."/>
            <person name="Shiraishi A."/>
            <person name="Satake H."/>
            <person name="Nakayama K."/>
        </authorList>
    </citation>
    <scope>NUCLEOTIDE SEQUENCE</scope>
</reference>
<dbReference type="EMBL" id="BKCJ010247313">
    <property type="protein sequence ID" value="GEZ16110.1"/>
    <property type="molecule type" value="Genomic_DNA"/>
</dbReference>
<feature type="non-terminal residue" evidence="2">
    <location>
        <position position="1"/>
    </location>
</feature>
<comment type="caution">
    <text evidence="2">The sequence shown here is derived from an EMBL/GenBank/DDBJ whole genome shotgun (WGS) entry which is preliminary data.</text>
</comment>
<evidence type="ECO:0000313" key="2">
    <source>
        <dbReference type="EMBL" id="GEZ16110.1"/>
    </source>
</evidence>
<name>A0A699IB55_TANCI</name>
<dbReference type="AlphaFoldDB" id="A0A699IB55"/>
<protein>
    <submittedName>
        <fullName evidence="2">Uncharacterized protein</fullName>
    </submittedName>
</protein>
<organism evidence="2">
    <name type="scientific">Tanacetum cinerariifolium</name>
    <name type="common">Dalmatian daisy</name>
    <name type="synonym">Chrysanthemum cinerariifolium</name>
    <dbReference type="NCBI Taxonomy" id="118510"/>
    <lineage>
        <taxon>Eukaryota</taxon>
        <taxon>Viridiplantae</taxon>
        <taxon>Streptophyta</taxon>
        <taxon>Embryophyta</taxon>
        <taxon>Tracheophyta</taxon>
        <taxon>Spermatophyta</taxon>
        <taxon>Magnoliopsida</taxon>
        <taxon>eudicotyledons</taxon>
        <taxon>Gunneridae</taxon>
        <taxon>Pentapetalae</taxon>
        <taxon>asterids</taxon>
        <taxon>campanulids</taxon>
        <taxon>Asterales</taxon>
        <taxon>Asteraceae</taxon>
        <taxon>Asteroideae</taxon>
        <taxon>Anthemideae</taxon>
        <taxon>Anthemidinae</taxon>
        <taxon>Tanacetum</taxon>
    </lineage>
</organism>